<accession>A0A8J4XTQ2</accession>
<dbReference type="Proteomes" id="UP000770661">
    <property type="component" value="Unassembled WGS sequence"/>
</dbReference>
<dbReference type="OrthoDB" id="17800at2759"/>
<protein>
    <submittedName>
        <fullName evidence="2">Uncharacterized protein</fullName>
    </submittedName>
</protein>
<keyword evidence="3" id="KW-1185">Reference proteome</keyword>
<evidence type="ECO:0000313" key="3">
    <source>
        <dbReference type="Proteomes" id="UP000770661"/>
    </source>
</evidence>
<keyword evidence="1" id="KW-0472">Membrane</keyword>
<evidence type="ECO:0000313" key="2">
    <source>
        <dbReference type="EMBL" id="KAG0711746.1"/>
    </source>
</evidence>
<dbReference type="AlphaFoldDB" id="A0A8J4XTQ2"/>
<keyword evidence="1" id="KW-0812">Transmembrane</keyword>
<reference evidence="2" key="1">
    <citation type="submission" date="2020-07" db="EMBL/GenBank/DDBJ databases">
        <title>The High-quality genome of the commercially important snow crab, Chionoecetes opilio.</title>
        <authorList>
            <person name="Jeong J.-H."/>
            <person name="Ryu S."/>
        </authorList>
    </citation>
    <scope>NUCLEOTIDE SEQUENCE</scope>
    <source>
        <strain evidence="2">MADBK_172401_WGS</strain>
        <tissue evidence="2">Digestive gland</tissue>
    </source>
</reference>
<sequence>MRIATTFESGFVYQGIYVSIDNSFTFLAATMSSGPGAGEYEPLADRPLFGNGEARPRERMVNAAIICVTSLLVFFTTISAFVSGSAALDLFFVACIISSASLTSH</sequence>
<organism evidence="2 3">
    <name type="scientific">Chionoecetes opilio</name>
    <name type="common">Atlantic snow crab</name>
    <name type="synonym">Cancer opilio</name>
    <dbReference type="NCBI Taxonomy" id="41210"/>
    <lineage>
        <taxon>Eukaryota</taxon>
        <taxon>Metazoa</taxon>
        <taxon>Ecdysozoa</taxon>
        <taxon>Arthropoda</taxon>
        <taxon>Crustacea</taxon>
        <taxon>Multicrustacea</taxon>
        <taxon>Malacostraca</taxon>
        <taxon>Eumalacostraca</taxon>
        <taxon>Eucarida</taxon>
        <taxon>Decapoda</taxon>
        <taxon>Pleocyemata</taxon>
        <taxon>Brachyura</taxon>
        <taxon>Eubrachyura</taxon>
        <taxon>Majoidea</taxon>
        <taxon>Majidae</taxon>
        <taxon>Chionoecetes</taxon>
    </lineage>
</organism>
<dbReference type="Pfam" id="PF10856">
    <property type="entry name" value="DUF2678"/>
    <property type="match status" value="1"/>
</dbReference>
<dbReference type="EMBL" id="JACEEZ010023074">
    <property type="protein sequence ID" value="KAG0711746.1"/>
    <property type="molecule type" value="Genomic_DNA"/>
</dbReference>
<dbReference type="InterPro" id="IPR022564">
    <property type="entry name" value="DUF2678"/>
</dbReference>
<keyword evidence="1" id="KW-1133">Transmembrane helix</keyword>
<comment type="caution">
    <text evidence="2">The sequence shown here is derived from an EMBL/GenBank/DDBJ whole genome shotgun (WGS) entry which is preliminary data.</text>
</comment>
<proteinExistence type="predicted"/>
<evidence type="ECO:0000256" key="1">
    <source>
        <dbReference type="SAM" id="Phobius"/>
    </source>
</evidence>
<gene>
    <name evidence="2" type="ORF">GWK47_019995</name>
</gene>
<name>A0A8J4XTQ2_CHIOP</name>
<feature type="transmembrane region" description="Helical" evidence="1">
    <location>
        <begin position="61"/>
        <end position="81"/>
    </location>
</feature>